<dbReference type="Gene3D" id="3.30.2010.10">
    <property type="entry name" value="Metalloproteases ('zincins'), catalytic domain"/>
    <property type="match status" value="1"/>
</dbReference>
<evidence type="ECO:0000256" key="1">
    <source>
        <dbReference type="ARBA" id="ARBA00022670"/>
    </source>
</evidence>
<keyword evidence="10" id="KW-1185">Reference proteome</keyword>
<dbReference type="Pfam" id="PF01435">
    <property type="entry name" value="Peptidase_M48"/>
    <property type="match status" value="1"/>
</dbReference>
<keyword evidence="7" id="KW-0732">Signal</keyword>
<dbReference type="InterPro" id="IPR001915">
    <property type="entry name" value="Peptidase_M48"/>
</dbReference>
<feature type="chain" id="PRO_5046585674" evidence="7">
    <location>
        <begin position="26"/>
        <end position="240"/>
    </location>
</feature>
<evidence type="ECO:0000256" key="2">
    <source>
        <dbReference type="ARBA" id="ARBA00022723"/>
    </source>
</evidence>
<accession>A0ABT2Z311</accession>
<dbReference type="PROSITE" id="PS51257">
    <property type="entry name" value="PROKAR_LIPOPROTEIN"/>
    <property type="match status" value="1"/>
</dbReference>
<evidence type="ECO:0000259" key="8">
    <source>
        <dbReference type="Pfam" id="PF01435"/>
    </source>
</evidence>
<gene>
    <name evidence="9" type="ORF">OE647_12145</name>
</gene>
<comment type="caution">
    <text evidence="9">The sequence shown here is derived from an EMBL/GenBank/DDBJ whole genome shotgun (WGS) entry which is preliminary data.</text>
</comment>
<organism evidence="9 10">
    <name type="scientific">Albidovulum sediminicola</name>
    <dbReference type="NCBI Taxonomy" id="2984331"/>
    <lineage>
        <taxon>Bacteria</taxon>
        <taxon>Pseudomonadati</taxon>
        <taxon>Pseudomonadota</taxon>
        <taxon>Alphaproteobacteria</taxon>
        <taxon>Rhodobacterales</taxon>
        <taxon>Paracoccaceae</taxon>
        <taxon>Albidovulum</taxon>
    </lineage>
</organism>
<keyword evidence="1 6" id="KW-0645">Protease</keyword>
<dbReference type="Proteomes" id="UP001652503">
    <property type="component" value="Unassembled WGS sequence"/>
</dbReference>
<dbReference type="PANTHER" id="PTHR22726">
    <property type="entry name" value="METALLOENDOPEPTIDASE OMA1"/>
    <property type="match status" value="1"/>
</dbReference>
<reference evidence="9 10" key="1">
    <citation type="submission" date="2022-10" db="EMBL/GenBank/DDBJ databases">
        <title>Defluviimonas sp. nov., isolated from ocean surface water.</title>
        <authorList>
            <person name="He W."/>
            <person name="Wang L."/>
            <person name="Zhang D.-F."/>
        </authorList>
    </citation>
    <scope>NUCLEOTIDE SEQUENCE [LARGE SCALE GENOMIC DNA]</scope>
    <source>
        <strain evidence="9 10">WL0075</strain>
    </source>
</reference>
<feature type="domain" description="Peptidase M48" evidence="8">
    <location>
        <begin position="72"/>
        <end position="232"/>
    </location>
</feature>
<comment type="similarity">
    <text evidence="6">Belongs to the peptidase M48 family.</text>
</comment>
<feature type="signal peptide" evidence="7">
    <location>
        <begin position="1"/>
        <end position="25"/>
    </location>
</feature>
<comment type="cofactor">
    <cofactor evidence="6">
        <name>Zn(2+)</name>
        <dbReference type="ChEBI" id="CHEBI:29105"/>
    </cofactor>
    <text evidence="6">Binds 1 zinc ion per subunit.</text>
</comment>
<sequence length="240" mass="25000">MRGQAYTLSLIAALALSGCMGPMEEAVYPVVPAAPVGAPLGVAAAQANFAEVLARMEPVIEAECRSRTRGLNCDYKISVDARPGQPANAFQTRDGAGRPVIAFTSALIAEARNRDELAFVLGHEAAHHMADHIPRQQQTTLAGAMFGGLAATFAGASQGTVELAQNLGATVGSRVYSKNHELEADALGTVLSCAAGYSARRGAAYFARIPDPGNRFLGSHPPNGQRIATVDRVSTDIGCP</sequence>
<keyword evidence="4 6" id="KW-0862">Zinc</keyword>
<keyword evidence="5 6" id="KW-0482">Metalloprotease</keyword>
<evidence type="ECO:0000313" key="9">
    <source>
        <dbReference type="EMBL" id="MCV2865475.1"/>
    </source>
</evidence>
<evidence type="ECO:0000256" key="6">
    <source>
        <dbReference type="RuleBase" id="RU003983"/>
    </source>
</evidence>
<dbReference type="InterPro" id="IPR051156">
    <property type="entry name" value="Mito/Outer_Membr_Metalloprot"/>
</dbReference>
<evidence type="ECO:0000256" key="7">
    <source>
        <dbReference type="SAM" id="SignalP"/>
    </source>
</evidence>
<evidence type="ECO:0000256" key="3">
    <source>
        <dbReference type="ARBA" id="ARBA00022801"/>
    </source>
</evidence>
<evidence type="ECO:0000256" key="5">
    <source>
        <dbReference type="ARBA" id="ARBA00023049"/>
    </source>
</evidence>
<evidence type="ECO:0000256" key="4">
    <source>
        <dbReference type="ARBA" id="ARBA00022833"/>
    </source>
</evidence>
<protein>
    <submittedName>
        <fullName evidence="9">M48 family metallopeptidase</fullName>
    </submittedName>
</protein>
<evidence type="ECO:0000313" key="10">
    <source>
        <dbReference type="Proteomes" id="UP001652503"/>
    </source>
</evidence>
<keyword evidence="3 6" id="KW-0378">Hydrolase</keyword>
<dbReference type="RefSeq" id="WP_263721991.1">
    <property type="nucleotide sequence ID" value="NZ_JAOWLA010000010.1"/>
</dbReference>
<proteinExistence type="inferred from homology"/>
<keyword evidence="2" id="KW-0479">Metal-binding</keyword>
<dbReference type="EMBL" id="JAOWLA010000010">
    <property type="protein sequence ID" value="MCV2865475.1"/>
    <property type="molecule type" value="Genomic_DNA"/>
</dbReference>
<dbReference type="PANTHER" id="PTHR22726:SF1">
    <property type="entry name" value="METALLOENDOPEPTIDASE OMA1, MITOCHONDRIAL"/>
    <property type="match status" value="1"/>
</dbReference>
<dbReference type="CDD" id="cd07324">
    <property type="entry name" value="M48C_Oma1-like"/>
    <property type="match status" value="1"/>
</dbReference>
<name>A0ABT2Z311_9RHOB</name>